<proteinExistence type="predicted"/>
<feature type="non-terminal residue" evidence="2">
    <location>
        <position position="1"/>
    </location>
</feature>
<dbReference type="AlphaFoldDB" id="A0A6J4VL01"/>
<evidence type="ECO:0000313" key="2">
    <source>
        <dbReference type="EMBL" id="CAA9576643.1"/>
    </source>
</evidence>
<feature type="compositionally biased region" description="Basic and acidic residues" evidence="1">
    <location>
        <begin position="15"/>
        <end position="28"/>
    </location>
</feature>
<feature type="non-terminal residue" evidence="2">
    <location>
        <position position="140"/>
    </location>
</feature>
<feature type="region of interest" description="Disordered" evidence="1">
    <location>
        <begin position="64"/>
        <end position="100"/>
    </location>
</feature>
<organism evidence="2">
    <name type="scientific">uncultured Thermomicrobiales bacterium</name>
    <dbReference type="NCBI Taxonomy" id="1645740"/>
    <lineage>
        <taxon>Bacteria</taxon>
        <taxon>Pseudomonadati</taxon>
        <taxon>Thermomicrobiota</taxon>
        <taxon>Thermomicrobia</taxon>
        <taxon>Thermomicrobiales</taxon>
        <taxon>environmental samples</taxon>
    </lineage>
</organism>
<sequence>AAPGQARALFAHPPRLRDDRGRNRVEHPHPLLPLPGVCRRRARVHRLPLAPGSGPYCLAARPLQDAQRAARDGQGPHPNGAHFARGGDPPAHRGAWGAADPAGLGAGVVPYRAGIDRRPELARSTAGSGWTVGVARVSWV</sequence>
<gene>
    <name evidence="2" type="ORF">AVDCRST_MAG59-4138</name>
</gene>
<evidence type="ECO:0000256" key="1">
    <source>
        <dbReference type="SAM" id="MobiDB-lite"/>
    </source>
</evidence>
<name>A0A6J4VL01_9BACT</name>
<dbReference type="EMBL" id="CADCWF010000307">
    <property type="protein sequence ID" value="CAA9576643.1"/>
    <property type="molecule type" value="Genomic_DNA"/>
</dbReference>
<reference evidence="2" key="1">
    <citation type="submission" date="2020-02" db="EMBL/GenBank/DDBJ databases">
        <authorList>
            <person name="Meier V. D."/>
        </authorList>
    </citation>
    <scope>NUCLEOTIDE SEQUENCE</scope>
    <source>
        <strain evidence="2">AVDCRST_MAG59</strain>
    </source>
</reference>
<feature type="region of interest" description="Disordered" evidence="1">
    <location>
        <begin position="1"/>
        <end position="28"/>
    </location>
</feature>
<protein>
    <submittedName>
        <fullName evidence="2">Uncharacterized protein</fullName>
    </submittedName>
</protein>
<accession>A0A6J4VL01</accession>